<proteinExistence type="predicted"/>
<accession>W7A800</accession>
<organism evidence="1 2">
    <name type="scientific">Plasmodium inui San Antonio 1</name>
    <dbReference type="NCBI Taxonomy" id="1237626"/>
    <lineage>
        <taxon>Eukaryota</taxon>
        <taxon>Sar</taxon>
        <taxon>Alveolata</taxon>
        <taxon>Apicomplexa</taxon>
        <taxon>Aconoidasida</taxon>
        <taxon>Haemosporida</taxon>
        <taxon>Plasmodiidae</taxon>
        <taxon>Plasmodium</taxon>
        <taxon>Plasmodium (Plasmodium)</taxon>
    </lineage>
</organism>
<name>W7A800_9APIC</name>
<dbReference type="AlphaFoldDB" id="W7A800"/>
<evidence type="ECO:0000313" key="2">
    <source>
        <dbReference type="Proteomes" id="UP000030640"/>
    </source>
</evidence>
<reference evidence="1 2" key="1">
    <citation type="submission" date="2013-02" db="EMBL/GenBank/DDBJ databases">
        <title>The Genome Sequence of Plasmodium inui San Antonio 1.</title>
        <authorList>
            <consortium name="The Broad Institute Genome Sequencing Platform"/>
            <consortium name="The Broad Institute Genome Sequencing Center for Infectious Disease"/>
            <person name="Neafsey D."/>
            <person name="Cheeseman I."/>
            <person name="Volkman S."/>
            <person name="Adams J."/>
            <person name="Walker B."/>
            <person name="Young S.K."/>
            <person name="Zeng Q."/>
            <person name="Gargeya S."/>
            <person name="Fitzgerald M."/>
            <person name="Haas B."/>
            <person name="Abouelleil A."/>
            <person name="Alvarado L."/>
            <person name="Arachchi H.M."/>
            <person name="Berlin A.M."/>
            <person name="Chapman S.B."/>
            <person name="Dewar J."/>
            <person name="Goldberg J."/>
            <person name="Griggs A."/>
            <person name="Gujja S."/>
            <person name="Hansen M."/>
            <person name="Howarth C."/>
            <person name="Imamovic A."/>
            <person name="Larimer J."/>
            <person name="McCowan C."/>
            <person name="Murphy C."/>
            <person name="Neiman D."/>
            <person name="Pearson M."/>
            <person name="Priest M."/>
            <person name="Roberts A."/>
            <person name="Saif S."/>
            <person name="Shea T."/>
            <person name="Sisk P."/>
            <person name="Sykes S."/>
            <person name="Wortman J."/>
            <person name="Nusbaum C."/>
            <person name="Birren B."/>
        </authorList>
    </citation>
    <scope>NUCLEOTIDE SEQUENCE [LARGE SCALE GENOMIC DNA]</scope>
    <source>
        <strain evidence="1 2">San Antonio 1</strain>
    </source>
</reference>
<keyword evidence="2" id="KW-1185">Reference proteome</keyword>
<dbReference type="GeneID" id="20037403"/>
<dbReference type="RefSeq" id="XP_008815950.1">
    <property type="nucleotide sequence ID" value="XM_008817728.1"/>
</dbReference>
<evidence type="ECO:0000313" key="1">
    <source>
        <dbReference type="EMBL" id="EUD67423.1"/>
    </source>
</evidence>
<gene>
    <name evidence="1" type="ORF">C922_02129</name>
</gene>
<sequence length="78" mass="9031">MVFSVEVFFPKKGKKKKKNLRGGHNAIYNYVNEMGRVASCSPHAEQAEHTSQEAIIRITHNVNEEDEEDEEEQKEEKL</sequence>
<dbReference type="VEuPathDB" id="PlasmoDB:C922_02129"/>
<protein>
    <submittedName>
        <fullName evidence="1">Uncharacterized protein</fullName>
    </submittedName>
</protein>
<dbReference type="EMBL" id="KI965466">
    <property type="protein sequence ID" value="EUD67423.1"/>
    <property type="molecule type" value="Genomic_DNA"/>
</dbReference>
<dbReference type="Proteomes" id="UP000030640">
    <property type="component" value="Unassembled WGS sequence"/>
</dbReference>